<name>A0AAW8N760_PSEOX</name>
<dbReference type="AlphaFoldDB" id="A0AAW8N760"/>
<feature type="non-terminal residue" evidence="2">
    <location>
        <position position="1"/>
    </location>
</feature>
<protein>
    <submittedName>
        <fullName evidence="2">Transposase InsO family protein</fullName>
    </submittedName>
</protein>
<evidence type="ECO:0000256" key="1">
    <source>
        <dbReference type="SAM" id="MobiDB-lite"/>
    </source>
</evidence>
<proteinExistence type="predicted"/>
<comment type="caution">
    <text evidence="2">The sequence shown here is derived from an EMBL/GenBank/DDBJ whole genome shotgun (WGS) entry which is preliminary data.</text>
</comment>
<evidence type="ECO:0000313" key="2">
    <source>
        <dbReference type="EMBL" id="MDR7163062.1"/>
    </source>
</evidence>
<gene>
    <name evidence="2" type="ORF">J2X12_001075</name>
    <name evidence="3" type="ORF">J2X12_001406</name>
</gene>
<sequence length="29" mass="3275">DFIEYYNQRRPHTALKGASPASRVTNQPG</sequence>
<feature type="region of interest" description="Disordered" evidence="1">
    <location>
        <begin position="1"/>
        <end position="29"/>
    </location>
</feature>
<dbReference type="EMBL" id="JAVDWN010000003">
    <property type="protein sequence ID" value="MDR7163062.1"/>
    <property type="molecule type" value="Genomic_DNA"/>
</dbReference>
<dbReference type="EMBL" id="JAVDWN010000003">
    <property type="protein sequence ID" value="MDR7163393.1"/>
    <property type="molecule type" value="Genomic_DNA"/>
</dbReference>
<evidence type="ECO:0000313" key="3">
    <source>
        <dbReference type="EMBL" id="MDR7163393.1"/>
    </source>
</evidence>
<organism evidence="2 4">
    <name type="scientific">Pseudarthrobacter oxydans</name>
    <name type="common">Arthrobacter oxydans</name>
    <dbReference type="NCBI Taxonomy" id="1671"/>
    <lineage>
        <taxon>Bacteria</taxon>
        <taxon>Bacillati</taxon>
        <taxon>Actinomycetota</taxon>
        <taxon>Actinomycetes</taxon>
        <taxon>Micrococcales</taxon>
        <taxon>Micrococcaceae</taxon>
        <taxon>Pseudarthrobacter</taxon>
    </lineage>
</organism>
<evidence type="ECO:0000313" key="4">
    <source>
        <dbReference type="Proteomes" id="UP001262032"/>
    </source>
</evidence>
<reference evidence="2" key="1">
    <citation type="submission" date="2023-07" db="EMBL/GenBank/DDBJ databases">
        <title>Sorghum-associated microbial communities from plants grown in Nebraska, USA.</title>
        <authorList>
            <person name="Schachtman D."/>
        </authorList>
    </citation>
    <scope>NUCLEOTIDE SEQUENCE</scope>
    <source>
        <strain evidence="2">BE261</strain>
    </source>
</reference>
<accession>A0AAW8N760</accession>
<dbReference type="Proteomes" id="UP001262032">
    <property type="component" value="Unassembled WGS sequence"/>
</dbReference>